<dbReference type="InterPro" id="IPR053924">
    <property type="entry name" value="RecX_HTH_2nd"/>
</dbReference>
<evidence type="ECO:0000256" key="2">
    <source>
        <dbReference type="ARBA" id="ARBA00009695"/>
    </source>
</evidence>
<dbReference type="Gene3D" id="1.10.10.10">
    <property type="entry name" value="Winged helix-like DNA-binding domain superfamily/Winged helix DNA-binding domain"/>
    <property type="match status" value="2"/>
</dbReference>
<keyword evidence="8" id="KW-1185">Reference proteome</keyword>
<accession>A0ABW3JQX9</accession>
<evidence type="ECO:0000259" key="5">
    <source>
        <dbReference type="Pfam" id="PF02631"/>
    </source>
</evidence>
<dbReference type="EMBL" id="JBHTJR010000023">
    <property type="protein sequence ID" value="MFD0992471.1"/>
    <property type="molecule type" value="Genomic_DNA"/>
</dbReference>
<gene>
    <name evidence="7" type="ORF">ACFQ1U_04585</name>
</gene>
<dbReference type="InterPro" id="IPR003783">
    <property type="entry name" value="Regulatory_RecX"/>
</dbReference>
<feature type="domain" description="RecX third three-helical" evidence="6">
    <location>
        <begin position="109"/>
        <end position="150"/>
    </location>
</feature>
<dbReference type="InterPro" id="IPR053925">
    <property type="entry name" value="RecX_HTH_3rd"/>
</dbReference>
<evidence type="ECO:0000256" key="3">
    <source>
        <dbReference type="ARBA" id="ARBA00018111"/>
    </source>
</evidence>
<sequence length="156" mass="18785">MKKTVISVEAVKRKLEQYCIYQDRCHKEIEKILSEYNLIKEAKDAILLHLLEHNFLNEERFACSFARGKFRIKKWGKVRITRELKMRDISSYIIKKALQEIDEKDYKITAYQIANKKFESIKEEDKYKKKKKLIDFLNYRGYESSFIFQIVNDITG</sequence>
<evidence type="ECO:0000313" key="7">
    <source>
        <dbReference type="EMBL" id="MFD0992471.1"/>
    </source>
</evidence>
<dbReference type="PANTHER" id="PTHR33602">
    <property type="entry name" value="REGULATORY PROTEIN RECX FAMILY PROTEIN"/>
    <property type="match status" value="1"/>
</dbReference>
<dbReference type="PANTHER" id="PTHR33602:SF1">
    <property type="entry name" value="REGULATORY PROTEIN RECX FAMILY PROTEIN"/>
    <property type="match status" value="1"/>
</dbReference>
<feature type="domain" description="RecX second three-helical" evidence="5">
    <location>
        <begin position="57"/>
        <end position="98"/>
    </location>
</feature>
<reference evidence="8" key="1">
    <citation type="journal article" date="2019" name="Int. J. Syst. Evol. Microbiol.">
        <title>The Global Catalogue of Microorganisms (GCM) 10K type strain sequencing project: providing services to taxonomists for standard genome sequencing and annotation.</title>
        <authorList>
            <consortium name="The Broad Institute Genomics Platform"/>
            <consortium name="The Broad Institute Genome Sequencing Center for Infectious Disease"/>
            <person name="Wu L."/>
            <person name="Ma J."/>
        </authorList>
    </citation>
    <scope>NUCLEOTIDE SEQUENCE [LARGE SCALE GENOMIC DNA]</scope>
    <source>
        <strain evidence="8">CCUG 60527</strain>
    </source>
</reference>
<evidence type="ECO:0000256" key="4">
    <source>
        <dbReference type="ARBA" id="ARBA00022490"/>
    </source>
</evidence>
<proteinExistence type="inferred from homology"/>
<evidence type="ECO:0000259" key="6">
    <source>
        <dbReference type="Pfam" id="PF21981"/>
    </source>
</evidence>
<dbReference type="RefSeq" id="WP_386105798.1">
    <property type="nucleotide sequence ID" value="NZ_JBHTJR010000023.1"/>
</dbReference>
<protein>
    <recommendedName>
        <fullName evidence="3">Regulatory protein RecX</fullName>
    </recommendedName>
</protein>
<dbReference type="Proteomes" id="UP001597062">
    <property type="component" value="Unassembled WGS sequence"/>
</dbReference>
<dbReference type="Pfam" id="PF02631">
    <property type="entry name" value="RecX_HTH2"/>
    <property type="match status" value="1"/>
</dbReference>
<comment type="similarity">
    <text evidence="2">Belongs to the RecX family.</text>
</comment>
<comment type="subcellular location">
    <subcellularLocation>
        <location evidence="1">Cytoplasm</location>
    </subcellularLocation>
</comment>
<comment type="caution">
    <text evidence="7">The sequence shown here is derived from an EMBL/GenBank/DDBJ whole genome shotgun (WGS) entry which is preliminary data.</text>
</comment>
<dbReference type="InterPro" id="IPR036388">
    <property type="entry name" value="WH-like_DNA-bd_sf"/>
</dbReference>
<dbReference type="Pfam" id="PF21981">
    <property type="entry name" value="RecX_HTH3"/>
    <property type="match status" value="1"/>
</dbReference>
<organism evidence="7 8">
    <name type="scientific">Tenacibaculum geojense</name>
    <dbReference type="NCBI Taxonomy" id="915352"/>
    <lineage>
        <taxon>Bacteria</taxon>
        <taxon>Pseudomonadati</taxon>
        <taxon>Bacteroidota</taxon>
        <taxon>Flavobacteriia</taxon>
        <taxon>Flavobacteriales</taxon>
        <taxon>Flavobacteriaceae</taxon>
        <taxon>Tenacibaculum</taxon>
    </lineage>
</organism>
<evidence type="ECO:0000256" key="1">
    <source>
        <dbReference type="ARBA" id="ARBA00004496"/>
    </source>
</evidence>
<name>A0ABW3JQX9_9FLAO</name>
<evidence type="ECO:0000313" key="8">
    <source>
        <dbReference type="Proteomes" id="UP001597062"/>
    </source>
</evidence>
<keyword evidence="4" id="KW-0963">Cytoplasm</keyword>